<evidence type="ECO:0008006" key="3">
    <source>
        <dbReference type="Google" id="ProtNLM"/>
    </source>
</evidence>
<keyword evidence="2" id="KW-1185">Reference proteome</keyword>
<organism evidence="1 2">
    <name type="scientific">Candidatus Terasakiella magnetica</name>
    <dbReference type="NCBI Taxonomy" id="1867952"/>
    <lineage>
        <taxon>Bacteria</taxon>
        <taxon>Pseudomonadati</taxon>
        <taxon>Pseudomonadota</taxon>
        <taxon>Alphaproteobacteria</taxon>
        <taxon>Rhodospirillales</taxon>
        <taxon>Terasakiellaceae</taxon>
        <taxon>Terasakiella</taxon>
    </lineage>
</organism>
<proteinExistence type="predicted"/>
<dbReference type="OrthoDB" id="9807414at2"/>
<accession>A0A1C3RGA5</accession>
<name>A0A1C3RGA5_9PROT</name>
<evidence type="ECO:0000313" key="1">
    <source>
        <dbReference type="EMBL" id="SCA56289.1"/>
    </source>
</evidence>
<sequence length="331" mass="37919">MNITFISSSADRLSTVLNLPNFQQLTRIKGISFYFQKEPVPFSNIILIMGYDAKQIKKLKKQNPEAKIGIVDPRPGTSKKIISHADFIVANGWEMKDYYADVIPNIFIYPIYTEIPNFSRIHQKKNKICIGYHGNKVNLQIMQPMISDAINKLGHEIPIEIRAFYNIRNLGKLSKPICESHVKFTPVQYNEEEICDFLAKIDIGIVPNYIPSKITLLNNIKTKFYRGKFNEASNDMLVRYKCTANPGRLFFFMQTGIPIVTGTLPSTGQLIKDEHTGYLASTSGAWYQALKKLATSAEKRNRIAQAMHEEYCERFAIPKLNYQFVDFLKTL</sequence>
<dbReference type="RefSeq" id="WP_126465101.1">
    <property type="nucleotide sequence ID" value="NZ_FLYE01000012.1"/>
</dbReference>
<dbReference type="AlphaFoldDB" id="A0A1C3RGA5"/>
<dbReference type="STRING" id="1867952.MTBPR1_20137"/>
<dbReference type="SUPFAM" id="SSF53756">
    <property type="entry name" value="UDP-Glycosyltransferase/glycogen phosphorylase"/>
    <property type="match status" value="1"/>
</dbReference>
<dbReference type="Proteomes" id="UP000231658">
    <property type="component" value="Unassembled WGS sequence"/>
</dbReference>
<evidence type="ECO:0000313" key="2">
    <source>
        <dbReference type="Proteomes" id="UP000231658"/>
    </source>
</evidence>
<protein>
    <recommendedName>
        <fullName evidence="3">Glycosyltransferase</fullName>
    </recommendedName>
</protein>
<dbReference type="EMBL" id="FLYE01000012">
    <property type="protein sequence ID" value="SCA56289.1"/>
    <property type="molecule type" value="Genomic_DNA"/>
</dbReference>
<dbReference type="Gene3D" id="3.40.50.2000">
    <property type="entry name" value="Glycogen Phosphorylase B"/>
    <property type="match status" value="1"/>
</dbReference>
<reference evidence="1 2" key="1">
    <citation type="submission" date="2016-07" db="EMBL/GenBank/DDBJ databases">
        <authorList>
            <person name="Lefevre C.T."/>
        </authorList>
    </citation>
    <scope>NUCLEOTIDE SEQUENCE [LARGE SCALE GENOMIC DNA]</scope>
    <source>
        <strain evidence="1">PR1</strain>
    </source>
</reference>
<gene>
    <name evidence="1" type="ORF">MTBPR1_20137</name>
</gene>